<feature type="compositionally biased region" description="Low complexity" evidence="1">
    <location>
        <begin position="64"/>
        <end position="73"/>
    </location>
</feature>
<proteinExistence type="predicted"/>
<protein>
    <submittedName>
        <fullName evidence="2">Uncharacterized protein</fullName>
    </submittedName>
</protein>
<dbReference type="GeneID" id="89947954"/>
<gene>
    <name evidence="2" type="ORF">ATC70_004268</name>
</gene>
<accession>A0AAN7DQZ8</accession>
<keyword evidence="3" id="KW-1185">Reference proteome</keyword>
<reference evidence="2 3" key="1">
    <citation type="submission" date="2022-11" db="EMBL/GenBank/DDBJ databases">
        <title>Mucor velutinosus strain NIH1002 WGS.</title>
        <authorList>
            <person name="Subramanian P."/>
            <person name="Mullikin J.C."/>
            <person name="Segre J.A."/>
            <person name="Zelazny A.M."/>
        </authorList>
    </citation>
    <scope>NUCLEOTIDE SEQUENCE [LARGE SCALE GENOMIC DNA]</scope>
    <source>
        <strain evidence="2 3">NIH1002</strain>
    </source>
</reference>
<dbReference type="Proteomes" id="UP001304243">
    <property type="component" value="Unassembled WGS sequence"/>
</dbReference>
<dbReference type="RefSeq" id="XP_064688399.1">
    <property type="nucleotide sequence ID" value="XM_064823574.1"/>
</dbReference>
<evidence type="ECO:0000313" key="2">
    <source>
        <dbReference type="EMBL" id="KAK4521733.1"/>
    </source>
</evidence>
<sequence>MSPSPSPSTESSYLSSQSTVSNISNGNAAINETVSVDTDLELDERVSEPENTEMVPGLRNEPHVVSPASPPSVIQATPEPDSTTTVNFFPPAATNQTSIVLTSCPGPPKSTFVFKTFAIPKIHTQNETTQPAKIVDLSSHMPNTATGSSSLSDVQGRTFVSKGGDVRVEGYSDSDLDLQDIIDRLNTNKNKKRRFKARAPATRIIKQRLTWIAHNITQTILDKINVQI</sequence>
<evidence type="ECO:0000256" key="1">
    <source>
        <dbReference type="SAM" id="MobiDB-lite"/>
    </source>
</evidence>
<feature type="compositionally biased region" description="Low complexity" evidence="1">
    <location>
        <begin position="7"/>
        <end position="21"/>
    </location>
</feature>
<name>A0AAN7DQZ8_9FUNG</name>
<feature type="region of interest" description="Disordered" evidence="1">
    <location>
        <begin position="1"/>
        <end position="82"/>
    </location>
</feature>
<organism evidence="2 3">
    <name type="scientific">Mucor velutinosus</name>
    <dbReference type="NCBI Taxonomy" id="708070"/>
    <lineage>
        <taxon>Eukaryota</taxon>
        <taxon>Fungi</taxon>
        <taxon>Fungi incertae sedis</taxon>
        <taxon>Mucoromycota</taxon>
        <taxon>Mucoromycotina</taxon>
        <taxon>Mucoromycetes</taxon>
        <taxon>Mucorales</taxon>
        <taxon>Mucorineae</taxon>
        <taxon>Mucoraceae</taxon>
        <taxon>Mucor</taxon>
    </lineage>
</organism>
<comment type="caution">
    <text evidence="2">The sequence shown here is derived from an EMBL/GenBank/DDBJ whole genome shotgun (WGS) entry which is preliminary data.</text>
</comment>
<dbReference type="EMBL" id="JASEJX010000001">
    <property type="protein sequence ID" value="KAK4521733.1"/>
    <property type="molecule type" value="Genomic_DNA"/>
</dbReference>
<evidence type="ECO:0000313" key="3">
    <source>
        <dbReference type="Proteomes" id="UP001304243"/>
    </source>
</evidence>
<feature type="compositionally biased region" description="Polar residues" evidence="1">
    <location>
        <begin position="22"/>
        <end position="36"/>
    </location>
</feature>
<dbReference type="AlphaFoldDB" id="A0AAN7DQZ8"/>